<protein>
    <recommendedName>
        <fullName evidence="3">3-beta hydroxysteroid dehydrogenase/isomerase domain-containing protein</fullName>
    </recommendedName>
</protein>
<evidence type="ECO:0000313" key="5">
    <source>
        <dbReference type="Proteomes" id="UP000724874"/>
    </source>
</evidence>
<dbReference type="InterPro" id="IPR002225">
    <property type="entry name" value="3Beta_OHSteriod_DH/Estase"/>
</dbReference>
<organism evidence="4 5">
    <name type="scientific">Gymnopilus junonius</name>
    <name type="common">Spectacular rustgill mushroom</name>
    <name type="synonym">Gymnopilus spectabilis subsp. junonius</name>
    <dbReference type="NCBI Taxonomy" id="109634"/>
    <lineage>
        <taxon>Eukaryota</taxon>
        <taxon>Fungi</taxon>
        <taxon>Dikarya</taxon>
        <taxon>Basidiomycota</taxon>
        <taxon>Agaricomycotina</taxon>
        <taxon>Agaricomycetes</taxon>
        <taxon>Agaricomycetidae</taxon>
        <taxon>Agaricales</taxon>
        <taxon>Agaricineae</taxon>
        <taxon>Hymenogastraceae</taxon>
        <taxon>Gymnopilus</taxon>
    </lineage>
</organism>
<dbReference type="InterPro" id="IPR036291">
    <property type="entry name" value="NAD(P)-bd_dom_sf"/>
</dbReference>
<keyword evidence="1" id="KW-0560">Oxidoreductase</keyword>
<dbReference type="GO" id="GO:0006694">
    <property type="term" value="P:steroid biosynthetic process"/>
    <property type="evidence" value="ECO:0007669"/>
    <property type="project" value="InterPro"/>
</dbReference>
<dbReference type="Gene3D" id="3.40.50.720">
    <property type="entry name" value="NAD(P)-binding Rossmann-like Domain"/>
    <property type="match status" value="1"/>
</dbReference>
<evidence type="ECO:0000256" key="2">
    <source>
        <dbReference type="ARBA" id="ARBA00023445"/>
    </source>
</evidence>
<dbReference type="PANTHER" id="PTHR10366:SF564">
    <property type="entry name" value="STEROL-4-ALPHA-CARBOXYLATE 3-DEHYDROGENASE, DECARBOXYLATING"/>
    <property type="match status" value="1"/>
</dbReference>
<keyword evidence="5" id="KW-1185">Reference proteome</keyword>
<proteinExistence type="inferred from homology"/>
<gene>
    <name evidence="4" type="ORF">CPB84DRAFT_1752933</name>
</gene>
<dbReference type="AlphaFoldDB" id="A0A9P5N9Z0"/>
<dbReference type="InterPro" id="IPR050425">
    <property type="entry name" value="NAD(P)_dehydrat-like"/>
</dbReference>
<dbReference type="OrthoDB" id="2735536at2759"/>
<evidence type="ECO:0000313" key="4">
    <source>
        <dbReference type="EMBL" id="KAF8874583.1"/>
    </source>
</evidence>
<accession>A0A9P5N9Z0</accession>
<reference evidence="4" key="1">
    <citation type="submission" date="2020-11" db="EMBL/GenBank/DDBJ databases">
        <authorList>
            <consortium name="DOE Joint Genome Institute"/>
            <person name="Ahrendt S."/>
            <person name="Riley R."/>
            <person name="Andreopoulos W."/>
            <person name="LaButti K."/>
            <person name="Pangilinan J."/>
            <person name="Ruiz-duenas F.J."/>
            <person name="Barrasa J.M."/>
            <person name="Sanchez-Garcia M."/>
            <person name="Camarero S."/>
            <person name="Miyauchi S."/>
            <person name="Serrano A."/>
            <person name="Linde D."/>
            <person name="Babiker R."/>
            <person name="Drula E."/>
            <person name="Ayuso-Fernandez I."/>
            <person name="Pacheco R."/>
            <person name="Padilla G."/>
            <person name="Ferreira P."/>
            <person name="Barriuso J."/>
            <person name="Kellner H."/>
            <person name="Castanera R."/>
            <person name="Alfaro M."/>
            <person name="Ramirez L."/>
            <person name="Pisabarro A.G."/>
            <person name="Kuo A."/>
            <person name="Tritt A."/>
            <person name="Lipzen A."/>
            <person name="He G."/>
            <person name="Yan M."/>
            <person name="Ng V."/>
            <person name="Cullen D."/>
            <person name="Martin F."/>
            <person name="Rosso M.-N."/>
            <person name="Henrissat B."/>
            <person name="Hibbett D."/>
            <person name="Martinez A.T."/>
            <person name="Grigoriev I.V."/>
        </authorList>
    </citation>
    <scope>NUCLEOTIDE SEQUENCE</scope>
    <source>
        <strain evidence="4">AH 44721</strain>
    </source>
</reference>
<sequence length="247" mass="27759">MPIIEPKGAQVLMTGANGFIAISYDNKLELFVIKDMIKEGTFDEAVKDVDAIEHMASPVILTGIEPDEYNEPAIEGTVGILKSALNGKVKHIIVTSSTFAIFNPVKEHTFTFDEMHWGDDYINTVKEKGKEAGPLVKYSASKTLVERVAWDLYDKHKKQVKWDLVVLHPPFICVWHKLPPLYEVTKPDDLNVSLLVFWNMISKDLPDESLKETYGFVDVRDISLAHVEVLKSTKAAGKRIIISSGKY</sequence>
<dbReference type="PANTHER" id="PTHR10366">
    <property type="entry name" value="NAD DEPENDENT EPIMERASE/DEHYDRATASE"/>
    <property type="match status" value="1"/>
</dbReference>
<evidence type="ECO:0000256" key="1">
    <source>
        <dbReference type="ARBA" id="ARBA00023002"/>
    </source>
</evidence>
<comment type="caution">
    <text evidence="4">The sequence shown here is derived from an EMBL/GenBank/DDBJ whole genome shotgun (WGS) entry which is preliminary data.</text>
</comment>
<dbReference type="EMBL" id="JADNYJ010000211">
    <property type="protein sequence ID" value="KAF8874583.1"/>
    <property type="molecule type" value="Genomic_DNA"/>
</dbReference>
<name>A0A9P5N9Z0_GYMJU</name>
<dbReference type="GO" id="GO:0016616">
    <property type="term" value="F:oxidoreductase activity, acting on the CH-OH group of donors, NAD or NADP as acceptor"/>
    <property type="evidence" value="ECO:0007669"/>
    <property type="project" value="InterPro"/>
</dbReference>
<feature type="domain" description="3-beta hydroxysteroid dehydrogenase/isomerase" evidence="3">
    <location>
        <begin position="31"/>
        <end position="114"/>
    </location>
</feature>
<evidence type="ECO:0000259" key="3">
    <source>
        <dbReference type="Pfam" id="PF01073"/>
    </source>
</evidence>
<dbReference type="SUPFAM" id="SSF51735">
    <property type="entry name" value="NAD(P)-binding Rossmann-fold domains"/>
    <property type="match status" value="1"/>
</dbReference>
<comment type="similarity">
    <text evidence="2">Belongs to the NAD(P)-dependent epimerase/dehydratase family. Dihydroflavonol-4-reductase subfamily.</text>
</comment>
<dbReference type="Proteomes" id="UP000724874">
    <property type="component" value="Unassembled WGS sequence"/>
</dbReference>
<dbReference type="Pfam" id="PF01073">
    <property type="entry name" value="3Beta_HSD"/>
    <property type="match status" value="1"/>
</dbReference>